<dbReference type="EMBL" id="PPEA01000203">
    <property type="protein sequence ID" value="PQM48399.1"/>
    <property type="molecule type" value="Genomic_DNA"/>
</dbReference>
<evidence type="ECO:0000256" key="1">
    <source>
        <dbReference type="SAM" id="MobiDB-lite"/>
    </source>
</evidence>
<evidence type="ECO:0000313" key="3">
    <source>
        <dbReference type="Proteomes" id="UP000238296"/>
    </source>
</evidence>
<comment type="caution">
    <text evidence="2">The sequence shown here is derived from an EMBL/GenBank/DDBJ whole genome shotgun (WGS) entry which is preliminary data.</text>
</comment>
<organism evidence="2 3">
    <name type="scientific">Mycobacterium talmoniae</name>
    <dbReference type="NCBI Taxonomy" id="1858794"/>
    <lineage>
        <taxon>Bacteria</taxon>
        <taxon>Bacillati</taxon>
        <taxon>Actinomycetota</taxon>
        <taxon>Actinomycetes</taxon>
        <taxon>Mycobacteriales</taxon>
        <taxon>Mycobacteriaceae</taxon>
        <taxon>Mycobacterium</taxon>
    </lineage>
</organism>
<sequence>MNSPSPGAAARAVPRATASCAPDCAKTGIPSDFSSRRVMASRLVLVPEPASTNPSGCQFARSNSVVNHRIRPLSSMGCLTAVRAPAPPSSTMTTVAASSSMRQTAVRSDPMTGPIPRVNASAASANRIGTTWSNPASVNDSSSRAASAAASSLQVMPMACNRWSRLSTRAWVCHTAAMVCSAVSTARTPRPARTVNSSWSSVTPSASWPSTRTHPTLVRVIDMPRTVSKIRTPIVPRPAIPPQREFVRCVWVRARRTGSGQRGRRRLYRG</sequence>
<dbReference type="AlphaFoldDB" id="A0A2S8BP45"/>
<feature type="compositionally biased region" description="Low complexity" evidence="1">
    <location>
        <begin position="197"/>
        <end position="211"/>
    </location>
</feature>
<feature type="region of interest" description="Disordered" evidence="1">
    <location>
        <begin position="192"/>
        <end position="211"/>
    </location>
</feature>
<gene>
    <name evidence="2" type="ORF">C1Y40_01394</name>
</gene>
<accession>A0A2S8BP45</accession>
<protein>
    <submittedName>
        <fullName evidence="2">Uncharacterized protein</fullName>
    </submittedName>
</protein>
<reference evidence="2 3" key="1">
    <citation type="journal article" date="2017" name="Int. J. Syst. Evol. Microbiol.">
        <title>Mycobacterium talmoniae sp. nov., a slowly growing mycobacterium isolated from human respiratory samples.</title>
        <authorList>
            <person name="Davidson R.M."/>
            <person name="DeGroote M.A."/>
            <person name="Marola J.L."/>
            <person name="Buss S."/>
            <person name="Jones V."/>
            <person name="McNeil M.R."/>
            <person name="Freifeld A.G."/>
            <person name="Elaine Epperson L."/>
            <person name="Hasan N.A."/>
            <person name="Jackson M."/>
            <person name="Iwen P.C."/>
            <person name="Salfinger M."/>
            <person name="Strong M."/>
        </authorList>
    </citation>
    <scope>NUCLEOTIDE SEQUENCE [LARGE SCALE GENOMIC DNA]</scope>
    <source>
        <strain evidence="2 3">ATCC BAA-2683</strain>
    </source>
</reference>
<dbReference type="Proteomes" id="UP000238296">
    <property type="component" value="Unassembled WGS sequence"/>
</dbReference>
<name>A0A2S8BP45_9MYCO</name>
<evidence type="ECO:0000313" key="2">
    <source>
        <dbReference type="EMBL" id="PQM48399.1"/>
    </source>
</evidence>
<proteinExistence type="predicted"/>